<dbReference type="PANTHER" id="PTHR35377">
    <property type="entry name" value="ANTITOXIN VAPB49-RELATED-RELATED"/>
    <property type="match status" value="1"/>
</dbReference>
<evidence type="ECO:0000313" key="2">
    <source>
        <dbReference type="EMBL" id="OIR06725.1"/>
    </source>
</evidence>
<dbReference type="EMBL" id="MLJW01000041">
    <property type="protein sequence ID" value="OIR06725.1"/>
    <property type="molecule type" value="Genomic_DNA"/>
</dbReference>
<reference evidence="2" key="1">
    <citation type="submission" date="2016-10" db="EMBL/GenBank/DDBJ databases">
        <title>Sequence of Gallionella enrichment culture.</title>
        <authorList>
            <person name="Poehlein A."/>
            <person name="Muehling M."/>
            <person name="Daniel R."/>
        </authorList>
    </citation>
    <scope>NUCLEOTIDE SEQUENCE</scope>
</reference>
<dbReference type="Pfam" id="PF02604">
    <property type="entry name" value="PhdYeFM_antitox"/>
    <property type="match status" value="1"/>
</dbReference>
<protein>
    <recommendedName>
        <fullName evidence="3">Antitoxin</fullName>
    </recommendedName>
</protein>
<dbReference type="InterPro" id="IPR006442">
    <property type="entry name" value="Antitoxin_Phd/YefM"/>
</dbReference>
<comment type="caution">
    <text evidence="2">The sequence shown here is derived from an EMBL/GenBank/DDBJ whole genome shotgun (WGS) entry which is preliminary data.</text>
</comment>
<sequence length="86" mass="9930">MSVTVNVHEAKTHLSRLLERAHAGEEIILAKAGKPYARLLPLQTEMPRRQPGRLKGAITDAFFEPLPEREARAWEQGRKHEPRRRK</sequence>
<evidence type="ECO:0008006" key="3">
    <source>
        <dbReference type="Google" id="ProtNLM"/>
    </source>
</evidence>
<evidence type="ECO:0000256" key="1">
    <source>
        <dbReference type="ARBA" id="ARBA00009981"/>
    </source>
</evidence>
<dbReference type="Gene3D" id="3.40.1620.10">
    <property type="entry name" value="YefM-like domain"/>
    <property type="match status" value="1"/>
</dbReference>
<gene>
    <name evidence="2" type="ORF">GALL_109730</name>
</gene>
<dbReference type="AlphaFoldDB" id="A0A1J5SRS7"/>
<dbReference type="InterPro" id="IPR036165">
    <property type="entry name" value="YefM-like_sf"/>
</dbReference>
<dbReference type="NCBIfam" id="TIGR01552">
    <property type="entry name" value="phd_fam"/>
    <property type="match status" value="1"/>
</dbReference>
<proteinExistence type="inferred from homology"/>
<organism evidence="2">
    <name type="scientific">mine drainage metagenome</name>
    <dbReference type="NCBI Taxonomy" id="410659"/>
    <lineage>
        <taxon>unclassified sequences</taxon>
        <taxon>metagenomes</taxon>
        <taxon>ecological metagenomes</taxon>
    </lineage>
</organism>
<dbReference type="InterPro" id="IPR051416">
    <property type="entry name" value="phD-YefM_TA_antitoxins"/>
</dbReference>
<comment type="similarity">
    <text evidence="1">Belongs to the phD/YefM antitoxin family.</text>
</comment>
<accession>A0A1J5SRS7</accession>
<dbReference type="SUPFAM" id="SSF143120">
    <property type="entry name" value="YefM-like"/>
    <property type="match status" value="1"/>
</dbReference>
<name>A0A1J5SRS7_9ZZZZ</name>